<comment type="caution">
    <text evidence="15">The sequence shown here is derived from an EMBL/GenBank/DDBJ whole genome shotgun (WGS) entry which is preliminary data.</text>
</comment>
<accession>A0A9Q0J7Q5</accession>
<keyword evidence="5" id="KW-0862">Zinc</keyword>
<keyword evidence="16" id="KW-1185">Reference proteome</keyword>
<organism evidence="15 16">
    <name type="scientific">Turnera subulata</name>
    <dbReference type="NCBI Taxonomy" id="218843"/>
    <lineage>
        <taxon>Eukaryota</taxon>
        <taxon>Viridiplantae</taxon>
        <taxon>Streptophyta</taxon>
        <taxon>Embryophyta</taxon>
        <taxon>Tracheophyta</taxon>
        <taxon>Spermatophyta</taxon>
        <taxon>Magnoliopsida</taxon>
        <taxon>eudicotyledons</taxon>
        <taxon>Gunneridae</taxon>
        <taxon>Pentapetalae</taxon>
        <taxon>rosids</taxon>
        <taxon>fabids</taxon>
        <taxon>Malpighiales</taxon>
        <taxon>Passifloraceae</taxon>
        <taxon>Turnera</taxon>
    </lineage>
</organism>
<dbReference type="GO" id="GO:0030154">
    <property type="term" value="P:cell differentiation"/>
    <property type="evidence" value="ECO:0007669"/>
    <property type="project" value="TreeGrafter"/>
</dbReference>
<dbReference type="FunFam" id="3.30.50.10:FF:000025">
    <property type="entry name" value="GATA transcription factor"/>
    <property type="match status" value="1"/>
</dbReference>
<comment type="similarity">
    <text evidence="2">Belongs to the type IV zinc-finger family. Class A subfamily.</text>
</comment>
<keyword evidence="4 12" id="KW-0863">Zinc-finger</keyword>
<dbReference type="OrthoDB" id="2162994at2759"/>
<evidence type="ECO:0000313" key="15">
    <source>
        <dbReference type="EMBL" id="KAJ4831434.1"/>
    </source>
</evidence>
<dbReference type="SMART" id="SM00401">
    <property type="entry name" value="ZnF_GATA"/>
    <property type="match status" value="1"/>
</dbReference>
<keyword evidence="6" id="KW-0805">Transcription regulation</keyword>
<dbReference type="GO" id="GO:0008270">
    <property type="term" value="F:zinc ion binding"/>
    <property type="evidence" value="ECO:0007669"/>
    <property type="project" value="UniProtKB-KW"/>
</dbReference>
<evidence type="ECO:0000256" key="9">
    <source>
        <dbReference type="ARBA" id="ARBA00023163"/>
    </source>
</evidence>
<dbReference type="GO" id="GO:0006355">
    <property type="term" value="P:regulation of DNA-templated transcription"/>
    <property type="evidence" value="ECO:0007669"/>
    <property type="project" value="InterPro"/>
</dbReference>
<dbReference type="GO" id="GO:0005634">
    <property type="term" value="C:nucleus"/>
    <property type="evidence" value="ECO:0007669"/>
    <property type="project" value="UniProtKB-SubCell"/>
</dbReference>
<dbReference type="CDD" id="cd00202">
    <property type="entry name" value="ZnF_GATA"/>
    <property type="match status" value="1"/>
</dbReference>
<keyword evidence="10" id="KW-0539">Nucleus</keyword>
<evidence type="ECO:0000259" key="14">
    <source>
        <dbReference type="PROSITE" id="PS50114"/>
    </source>
</evidence>
<dbReference type="InterPro" id="IPR000679">
    <property type="entry name" value="Znf_GATA"/>
</dbReference>
<evidence type="ECO:0000256" key="5">
    <source>
        <dbReference type="ARBA" id="ARBA00022833"/>
    </source>
</evidence>
<protein>
    <recommendedName>
        <fullName evidence="14">GATA-type domain-containing protein</fullName>
    </recommendedName>
</protein>
<dbReference type="PANTHER" id="PTHR45658">
    <property type="entry name" value="GATA TRANSCRIPTION FACTOR"/>
    <property type="match status" value="1"/>
</dbReference>
<gene>
    <name evidence="15" type="ORF">Tsubulata_037047</name>
</gene>
<dbReference type="Gene3D" id="3.30.50.10">
    <property type="entry name" value="Erythroid Transcription Factor GATA-1, subunit A"/>
    <property type="match status" value="1"/>
</dbReference>
<keyword evidence="8" id="KW-0010">Activator</keyword>
<reference evidence="15" key="2">
    <citation type="journal article" date="2023" name="Plants (Basel)">
        <title>Annotation of the Turnera subulata (Passifloraceae) Draft Genome Reveals the S-Locus Evolved after the Divergence of Turneroideae from Passifloroideae in a Stepwise Manner.</title>
        <authorList>
            <person name="Henning P.M."/>
            <person name="Roalson E.H."/>
            <person name="Mir W."/>
            <person name="McCubbin A.G."/>
            <person name="Shore J.S."/>
        </authorList>
    </citation>
    <scope>NUCLEOTIDE SEQUENCE</scope>
    <source>
        <strain evidence="15">F60SS</strain>
    </source>
</reference>
<dbReference type="PROSITE" id="PS50114">
    <property type="entry name" value="GATA_ZN_FINGER_2"/>
    <property type="match status" value="1"/>
</dbReference>
<keyword evidence="3" id="KW-0479">Metal-binding</keyword>
<dbReference type="InterPro" id="IPR051140">
    <property type="entry name" value="GATA_TF"/>
</dbReference>
<keyword evidence="7" id="KW-0238">DNA-binding</keyword>
<evidence type="ECO:0000256" key="1">
    <source>
        <dbReference type="ARBA" id="ARBA00004123"/>
    </source>
</evidence>
<dbReference type="Pfam" id="PF00320">
    <property type="entry name" value="GATA"/>
    <property type="match status" value="1"/>
</dbReference>
<dbReference type="Proteomes" id="UP001141552">
    <property type="component" value="Unassembled WGS sequence"/>
</dbReference>
<evidence type="ECO:0000256" key="8">
    <source>
        <dbReference type="ARBA" id="ARBA00023159"/>
    </source>
</evidence>
<evidence type="ECO:0000256" key="12">
    <source>
        <dbReference type="PROSITE-ProRule" id="PRU00094"/>
    </source>
</evidence>
<dbReference type="PANTHER" id="PTHR45658:SF18">
    <property type="entry name" value="PROTEIN GAT2"/>
    <property type="match status" value="1"/>
</dbReference>
<evidence type="ECO:0000256" key="6">
    <source>
        <dbReference type="ARBA" id="ARBA00023015"/>
    </source>
</evidence>
<dbReference type="InterPro" id="IPR013088">
    <property type="entry name" value="Znf_NHR/GATA"/>
</dbReference>
<dbReference type="EMBL" id="JAKUCV010005372">
    <property type="protein sequence ID" value="KAJ4831434.1"/>
    <property type="molecule type" value="Genomic_DNA"/>
</dbReference>
<dbReference type="AlphaFoldDB" id="A0A9Q0J7Q5"/>
<proteinExistence type="inferred from homology"/>
<feature type="compositionally biased region" description="Polar residues" evidence="13">
    <location>
        <begin position="144"/>
        <end position="162"/>
    </location>
</feature>
<evidence type="ECO:0000256" key="4">
    <source>
        <dbReference type="ARBA" id="ARBA00022771"/>
    </source>
</evidence>
<dbReference type="PROSITE" id="PS00344">
    <property type="entry name" value="GATA_ZN_FINGER_1"/>
    <property type="match status" value="1"/>
</dbReference>
<sequence length="257" mass="28986">MAVEDTFNDDVPDLKDLADLSFPDDDFTFPDDDFLGGSVLCVPDDPIESIALYPDFHNNPISLAQLDSWDSIPSDFDFLPDNVVEGTRTSPQPLRDYCSNNNEVVVVGKKQPRSKRSYPRKQPGGWSRLALVDQRLCSRDDQVENQNPKGGQVLSSSENEGWSSAVVRNEKGLQQQETAAKRRRCTHCQTDQTPQWRRGPHGPKSLCNACGVRYASGRLVPEYRPAASPTFDVHRHSNFHKKIIKKREGEGDLAYYY</sequence>
<evidence type="ECO:0000256" key="7">
    <source>
        <dbReference type="ARBA" id="ARBA00023125"/>
    </source>
</evidence>
<feature type="region of interest" description="Disordered" evidence="13">
    <location>
        <begin position="139"/>
        <end position="162"/>
    </location>
</feature>
<evidence type="ECO:0000256" key="10">
    <source>
        <dbReference type="ARBA" id="ARBA00023242"/>
    </source>
</evidence>
<comment type="function">
    <text evidence="11">Transcriptional activator that specifically binds 5'-GATA-3' or 5'-GAT-3' motifs within gene promoters. May be involved in the regulation of some light-responsive genes.</text>
</comment>
<evidence type="ECO:0000256" key="3">
    <source>
        <dbReference type="ARBA" id="ARBA00022723"/>
    </source>
</evidence>
<feature type="domain" description="GATA-type" evidence="14">
    <location>
        <begin position="179"/>
        <end position="214"/>
    </location>
</feature>
<comment type="subcellular location">
    <subcellularLocation>
        <location evidence="1">Nucleus</location>
    </subcellularLocation>
</comment>
<evidence type="ECO:0000313" key="16">
    <source>
        <dbReference type="Proteomes" id="UP001141552"/>
    </source>
</evidence>
<dbReference type="SUPFAM" id="SSF57716">
    <property type="entry name" value="Glucocorticoid receptor-like (DNA-binding domain)"/>
    <property type="match status" value="1"/>
</dbReference>
<evidence type="ECO:0000256" key="2">
    <source>
        <dbReference type="ARBA" id="ARBA00005694"/>
    </source>
</evidence>
<evidence type="ECO:0000256" key="13">
    <source>
        <dbReference type="SAM" id="MobiDB-lite"/>
    </source>
</evidence>
<reference evidence="15" key="1">
    <citation type="submission" date="2022-02" db="EMBL/GenBank/DDBJ databases">
        <authorList>
            <person name="Henning P.M."/>
            <person name="McCubbin A.G."/>
            <person name="Shore J.S."/>
        </authorList>
    </citation>
    <scope>NUCLEOTIDE SEQUENCE</scope>
    <source>
        <strain evidence="15">F60SS</strain>
        <tissue evidence="15">Leaves</tissue>
    </source>
</reference>
<evidence type="ECO:0000256" key="11">
    <source>
        <dbReference type="ARBA" id="ARBA00055020"/>
    </source>
</evidence>
<keyword evidence="9" id="KW-0804">Transcription</keyword>
<dbReference type="GO" id="GO:0043565">
    <property type="term" value="F:sequence-specific DNA binding"/>
    <property type="evidence" value="ECO:0007669"/>
    <property type="project" value="InterPro"/>
</dbReference>
<name>A0A9Q0J7Q5_9ROSI</name>